<organism evidence="1 2">
    <name type="scientific">Staphylococcus hyicus</name>
    <dbReference type="NCBI Taxonomy" id="1284"/>
    <lineage>
        <taxon>Bacteria</taxon>
        <taxon>Bacillati</taxon>
        <taxon>Bacillota</taxon>
        <taxon>Bacilli</taxon>
        <taxon>Bacillales</taxon>
        <taxon>Staphylococcaceae</taxon>
        <taxon>Staphylococcus</taxon>
    </lineage>
</organism>
<dbReference type="EMBL" id="QXVO01000015">
    <property type="protein sequence ID" value="RIO45886.1"/>
    <property type="molecule type" value="Genomic_DNA"/>
</dbReference>
<reference evidence="1 2" key="1">
    <citation type="journal article" date="2016" name="Front. Microbiol.">
        <title>Comprehensive Phylogenetic Analysis of Bovine Non-aureus Staphylococci Species Based on Whole-Genome Sequencing.</title>
        <authorList>
            <person name="Naushad S."/>
            <person name="Barkema H.W."/>
            <person name="Luby C."/>
            <person name="Condas L.A."/>
            <person name="Nobrega D.B."/>
            <person name="Carson D.A."/>
            <person name="De Buck J."/>
        </authorList>
    </citation>
    <scope>NUCLEOTIDE SEQUENCE [LARGE SCALE GENOMIC DNA]</scope>
    <source>
        <strain evidence="1 2">SNUC 5959</strain>
    </source>
</reference>
<protein>
    <submittedName>
        <fullName evidence="1">Uncharacterized protein</fullName>
    </submittedName>
</protein>
<dbReference type="STRING" id="1284.SHYC_10145"/>
<dbReference type="HOGENOM" id="CLU_2791972_0_0_9"/>
<sequence length="67" mass="8098">MILLYLLCIISLLWLGQWINHQLLSRGLEWLAYIWLILVLVMQGVLIYCFVEAILKWLVFILKLFYK</sequence>
<dbReference type="RefSeq" id="WP_039646767.1">
    <property type="nucleotide sequence ID" value="NZ_CP008747.1"/>
</dbReference>
<dbReference type="AlphaFoldDB" id="A0A0A8HRH6"/>
<gene>
    <name evidence="1" type="ORF">BUZ57_06125</name>
</gene>
<name>A0A0A8HRH6_STAHY</name>
<comment type="caution">
    <text evidence="1">The sequence shown here is derived from an EMBL/GenBank/DDBJ whole genome shotgun (WGS) entry which is preliminary data.</text>
</comment>
<evidence type="ECO:0000313" key="1">
    <source>
        <dbReference type="EMBL" id="RIO45886.1"/>
    </source>
</evidence>
<evidence type="ECO:0000313" key="2">
    <source>
        <dbReference type="Proteomes" id="UP000285625"/>
    </source>
</evidence>
<accession>A0A0A8HRH6</accession>
<dbReference type="Proteomes" id="UP000285625">
    <property type="component" value="Unassembled WGS sequence"/>
</dbReference>
<proteinExistence type="predicted"/>
<dbReference type="GeneID" id="41073802"/>
<dbReference type="KEGG" id="shu:SHYC_10145"/>